<proteinExistence type="predicted"/>
<reference evidence="1" key="2">
    <citation type="submission" date="2021-04" db="EMBL/GenBank/DDBJ databases">
        <authorList>
            <person name="Gilroy R."/>
        </authorList>
    </citation>
    <scope>NUCLEOTIDE SEQUENCE</scope>
    <source>
        <strain evidence="1">CHK189-11263</strain>
    </source>
</reference>
<accession>A0A9D2MAJ7</accession>
<gene>
    <name evidence="1" type="ORF">H9714_06585</name>
</gene>
<dbReference type="EMBL" id="DWYC01000055">
    <property type="protein sequence ID" value="HJB57201.1"/>
    <property type="molecule type" value="Genomic_DNA"/>
</dbReference>
<dbReference type="Proteomes" id="UP000824208">
    <property type="component" value="Unassembled WGS sequence"/>
</dbReference>
<comment type="caution">
    <text evidence="1">The sequence shown here is derived from an EMBL/GenBank/DDBJ whole genome shotgun (WGS) entry which is preliminary data.</text>
</comment>
<name>A0A9D2MAJ7_9FIRM</name>
<sequence>MYINEDGDLILNYAGDTPPDLHIDENGDLIYTLNGQEINLGHVVGGGNGGGGLTQEEADKRYLQLSGGTLTGNLNMGGKRLGQVGAPQAATDAANKQYVDNLVGDIETLLAQI</sequence>
<evidence type="ECO:0000313" key="2">
    <source>
        <dbReference type="Proteomes" id="UP000824208"/>
    </source>
</evidence>
<dbReference type="AlphaFoldDB" id="A0A9D2MAJ7"/>
<evidence type="ECO:0000313" key="1">
    <source>
        <dbReference type="EMBL" id="HJB57201.1"/>
    </source>
</evidence>
<reference evidence="1" key="1">
    <citation type="journal article" date="2021" name="PeerJ">
        <title>Extensive microbial diversity within the chicken gut microbiome revealed by metagenomics and culture.</title>
        <authorList>
            <person name="Gilroy R."/>
            <person name="Ravi A."/>
            <person name="Getino M."/>
            <person name="Pursley I."/>
            <person name="Horton D.L."/>
            <person name="Alikhan N.F."/>
            <person name="Baker D."/>
            <person name="Gharbi K."/>
            <person name="Hall N."/>
            <person name="Watson M."/>
            <person name="Adriaenssens E.M."/>
            <person name="Foster-Nyarko E."/>
            <person name="Jarju S."/>
            <person name="Secka A."/>
            <person name="Antonio M."/>
            <person name="Oren A."/>
            <person name="Chaudhuri R.R."/>
            <person name="La Ragione R."/>
            <person name="Hildebrand F."/>
            <person name="Pallen M.J."/>
        </authorList>
    </citation>
    <scope>NUCLEOTIDE SEQUENCE</scope>
    <source>
        <strain evidence="1">CHK189-11263</strain>
    </source>
</reference>
<protein>
    <submittedName>
        <fullName evidence="1">Uncharacterized protein</fullName>
    </submittedName>
</protein>
<organism evidence="1 2">
    <name type="scientific">Candidatus Flavonifractor intestinipullorum</name>
    <dbReference type="NCBI Taxonomy" id="2838587"/>
    <lineage>
        <taxon>Bacteria</taxon>
        <taxon>Bacillati</taxon>
        <taxon>Bacillota</taxon>
        <taxon>Clostridia</taxon>
        <taxon>Eubacteriales</taxon>
        <taxon>Oscillospiraceae</taxon>
        <taxon>Flavonifractor</taxon>
    </lineage>
</organism>